<evidence type="ECO:0000256" key="1">
    <source>
        <dbReference type="SAM" id="MobiDB-lite"/>
    </source>
</evidence>
<sequence length="253" mass="28285">MCVIPELCSLRAMQVLPENSSRRVRPTGLPTLPPDNPVVDKINRGNCWWADVHHRRVGELRITYTARMLNIHIEPEAQRSRPSTGVREYVIKNLVCVIHRDLSPVDLFSTALVLTQRTVSGVCRRWCRSCRGDSVPGSSDLDNRHDAARPTQAVTYIAVVPWKQLVLTVALRRPSFSTDLSDRQGGARFRMGGYDGEARVELEEANPHSRGGRVENHLGKTTPSSPDRDSNLDLPVLSSRAQHDKRVVGVKAM</sequence>
<organism evidence="2">
    <name type="scientific">Timema douglasi</name>
    <name type="common">Walking stick</name>
    <dbReference type="NCBI Taxonomy" id="61478"/>
    <lineage>
        <taxon>Eukaryota</taxon>
        <taxon>Metazoa</taxon>
        <taxon>Ecdysozoa</taxon>
        <taxon>Arthropoda</taxon>
        <taxon>Hexapoda</taxon>
        <taxon>Insecta</taxon>
        <taxon>Pterygota</taxon>
        <taxon>Neoptera</taxon>
        <taxon>Polyneoptera</taxon>
        <taxon>Phasmatodea</taxon>
        <taxon>Timematodea</taxon>
        <taxon>Timematoidea</taxon>
        <taxon>Timematidae</taxon>
        <taxon>Timema</taxon>
    </lineage>
</organism>
<feature type="compositionally biased region" description="Basic and acidic residues" evidence="1">
    <location>
        <begin position="204"/>
        <end position="218"/>
    </location>
</feature>
<proteinExistence type="predicted"/>
<evidence type="ECO:0000313" key="2">
    <source>
        <dbReference type="EMBL" id="CAD7196442.1"/>
    </source>
</evidence>
<gene>
    <name evidence="2" type="ORF">TDIB3V08_LOCUS2792</name>
</gene>
<dbReference type="EMBL" id="OA565167">
    <property type="protein sequence ID" value="CAD7196442.1"/>
    <property type="molecule type" value="Genomic_DNA"/>
</dbReference>
<feature type="region of interest" description="Disordered" evidence="1">
    <location>
        <begin position="204"/>
        <end position="236"/>
    </location>
</feature>
<reference evidence="2" key="1">
    <citation type="submission" date="2020-11" db="EMBL/GenBank/DDBJ databases">
        <authorList>
            <person name="Tran Van P."/>
        </authorList>
    </citation>
    <scope>NUCLEOTIDE SEQUENCE</scope>
</reference>
<accession>A0A7R8Z542</accession>
<dbReference type="AlphaFoldDB" id="A0A7R8Z542"/>
<name>A0A7R8Z542_TIMDO</name>
<protein>
    <submittedName>
        <fullName evidence="2">Uncharacterized protein</fullName>
    </submittedName>
</protein>